<dbReference type="GO" id="GO:0030125">
    <property type="term" value="C:clathrin vesicle coat"/>
    <property type="evidence" value="ECO:0007669"/>
    <property type="project" value="TreeGrafter"/>
</dbReference>
<proteinExistence type="predicted"/>
<feature type="compositionally biased region" description="Pro residues" evidence="1">
    <location>
        <begin position="185"/>
        <end position="203"/>
    </location>
</feature>
<dbReference type="Pfam" id="PF07933">
    <property type="entry name" value="DUF1681"/>
    <property type="match status" value="1"/>
</dbReference>
<dbReference type="PANTHER" id="PTHR12847">
    <property type="entry name" value="ATP-BINDING CASSETTE ABC TRANSPORTER-RELATED"/>
    <property type="match status" value="1"/>
</dbReference>
<feature type="compositionally biased region" description="Low complexity" evidence="1">
    <location>
        <begin position="204"/>
        <end position="221"/>
    </location>
</feature>
<dbReference type="InterPro" id="IPR012466">
    <property type="entry name" value="NECAP_PHear"/>
</dbReference>
<dbReference type="OrthoDB" id="10265489at2759"/>
<dbReference type="Proteomes" id="UP000660262">
    <property type="component" value="Unassembled WGS sequence"/>
</dbReference>
<dbReference type="AlphaFoldDB" id="A0A830HFR6"/>
<dbReference type="SUPFAM" id="SSF50729">
    <property type="entry name" value="PH domain-like"/>
    <property type="match status" value="1"/>
</dbReference>
<feature type="region of interest" description="Disordered" evidence="1">
    <location>
        <begin position="119"/>
        <end position="241"/>
    </location>
</feature>
<organism evidence="3 4">
    <name type="scientific">Pycnococcus provasolii</name>
    <dbReference type="NCBI Taxonomy" id="41880"/>
    <lineage>
        <taxon>Eukaryota</taxon>
        <taxon>Viridiplantae</taxon>
        <taxon>Chlorophyta</taxon>
        <taxon>Pseudoscourfieldiophyceae</taxon>
        <taxon>Pseudoscourfieldiales</taxon>
        <taxon>Pycnococcaceae</taxon>
        <taxon>Pycnococcus</taxon>
    </lineage>
</organism>
<dbReference type="InterPro" id="IPR011993">
    <property type="entry name" value="PH-like_dom_sf"/>
</dbReference>
<protein>
    <recommendedName>
        <fullName evidence="2">NECAP PHear domain-containing protein</fullName>
    </recommendedName>
</protein>
<evidence type="ECO:0000256" key="1">
    <source>
        <dbReference type="SAM" id="MobiDB-lite"/>
    </source>
</evidence>
<dbReference type="Gene3D" id="2.30.29.30">
    <property type="entry name" value="Pleckstrin-homology domain (PH domain)/Phosphotyrosine-binding domain (PTB)"/>
    <property type="match status" value="1"/>
</dbReference>
<feature type="domain" description="NECAP PHear" evidence="2">
    <location>
        <begin position="4"/>
        <end position="159"/>
    </location>
</feature>
<reference evidence="3" key="1">
    <citation type="submission" date="2020-10" db="EMBL/GenBank/DDBJ databases">
        <title>Unveiling of a novel bifunctional photoreceptor, Dualchrome1, isolated from a cosmopolitan green alga.</title>
        <authorList>
            <person name="Suzuki S."/>
            <person name="Kawachi M."/>
        </authorList>
    </citation>
    <scope>NUCLEOTIDE SEQUENCE</scope>
    <source>
        <strain evidence="3">NIES 2893</strain>
    </source>
</reference>
<sequence length="241" mass="25770">MPIPQRGPTGHASGTWRVADRIFEGRVRIMAKGELATVRFENVQTGELFAACPIPLGRRNACVEPAADSSRNFVVRLASVDEKTGKEVNHVFVGLNFPERSQAFDFSSALQDHEKRCRRESQFANTTAERQGGDSETMEQPVEEPNRFALGEGQTIRVNSKLLRRGGEGGGGTTEASLASLAPPTLAPPPVLAPPPQPPPQQPAAPTTTVPAPPATTTSSSFFASFGGEDDKGETGWATFD</sequence>
<gene>
    <name evidence="3" type="ORF">PPROV_000292300</name>
</gene>
<name>A0A830HFR6_9CHLO</name>
<dbReference type="GO" id="GO:0006897">
    <property type="term" value="P:endocytosis"/>
    <property type="evidence" value="ECO:0007669"/>
    <property type="project" value="InterPro"/>
</dbReference>
<dbReference type="PANTHER" id="PTHR12847:SF3">
    <property type="entry name" value="EAR-BINDING COAT-ASSOCIATED PROTEIN 2, PUTATIVE, EXPRESSED-RELATED"/>
    <property type="match status" value="1"/>
</dbReference>
<evidence type="ECO:0000313" key="4">
    <source>
        <dbReference type="Proteomes" id="UP000660262"/>
    </source>
</evidence>
<evidence type="ECO:0000313" key="3">
    <source>
        <dbReference type="EMBL" id="GHP04169.1"/>
    </source>
</evidence>
<comment type="caution">
    <text evidence="3">The sequence shown here is derived from an EMBL/GenBank/DDBJ whole genome shotgun (WGS) entry which is preliminary data.</text>
</comment>
<dbReference type="EMBL" id="BNJQ01000007">
    <property type="protein sequence ID" value="GHP04169.1"/>
    <property type="molecule type" value="Genomic_DNA"/>
</dbReference>
<evidence type="ECO:0000259" key="2">
    <source>
        <dbReference type="Pfam" id="PF07933"/>
    </source>
</evidence>
<keyword evidence="4" id="KW-1185">Reference proteome</keyword>
<accession>A0A830HFR6</accession>
<feature type="compositionally biased region" description="Low complexity" evidence="1">
    <location>
        <begin position="174"/>
        <end position="184"/>
    </location>
</feature>